<proteinExistence type="predicted"/>
<dbReference type="Pfam" id="PF13560">
    <property type="entry name" value="HTH_31"/>
    <property type="match status" value="1"/>
</dbReference>
<feature type="domain" description="HTH cro/C1-type" evidence="1">
    <location>
        <begin position="19"/>
        <end position="74"/>
    </location>
</feature>
<keyword evidence="3" id="KW-1185">Reference proteome</keyword>
<dbReference type="InterPro" id="IPR010982">
    <property type="entry name" value="Lambda_DNA-bd_dom_sf"/>
</dbReference>
<dbReference type="RefSeq" id="WP_378286769.1">
    <property type="nucleotide sequence ID" value="NZ_JBHSON010000060.1"/>
</dbReference>
<gene>
    <name evidence="2" type="ORF">ACFPZN_35330</name>
</gene>
<dbReference type="SMART" id="SM00530">
    <property type="entry name" value="HTH_XRE"/>
    <property type="match status" value="1"/>
</dbReference>
<dbReference type="SUPFAM" id="SSF47413">
    <property type="entry name" value="lambda repressor-like DNA-binding domains"/>
    <property type="match status" value="1"/>
</dbReference>
<dbReference type="InterPro" id="IPR043917">
    <property type="entry name" value="DUF5753"/>
</dbReference>
<dbReference type="CDD" id="cd00093">
    <property type="entry name" value="HTH_XRE"/>
    <property type="match status" value="1"/>
</dbReference>
<name>A0ABW1A622_9ACTN</name>
<organism evidence="2 3">
    <name type="scientific">Actinomadura rugatobispora</name>
    <dbReference type="NCBI Taxonomy" id="1994"/>
    <lineage>
        <taxon>Bacteria</taxon>
        <taxon>Bacillati</taxon>
        <taxon>Actinomycetota</taxon>
        <taxon>Actinomycetes</taxon>
        <taxon>Streptosporangiales</taxon>
        <taxon>Thermomonosporaceae</taxon>
        <taxon>Actinomadura</taxon>
    </lineage>
</organism>
<evidence type="ECO:0000313" key="2">
    <source>
        <dbReference type="EMBL" id="MFC5750919.1"/>
    </source>
</evidence>
<sequence length="268" mass="30445">MSVPETPHESAAAKFAYRLRKLRNERGMSAQQVGAACYISRESITAIETLRLPPRLDTAQRLDKLFDLTEIAYFEDCYHDISREVERSPFRKYTDLESLARAIRAYHPLHIDGLFQTESYARYLISSYEPPGKIEEYVAVRMSRQDVLTRESPPHVVSVFRESVLREVVGGPQVMKEQLAQLLELSELLNVVINVVPTGRAVFPRGMFVLLTYDEEADLGYVETEVGGHIIEPTDQVNWLSIQFGRISGNALPVGESRELIRTIMEGL</sequence>
<dbReference type="Proteomes" id="UP001596074">
    <property type="component" value="Unassembled WGS sequence"/>
</dbReference>
<dbReference type="Gene3D" id="1.10.260.40">
    <property type="entry name" value="lambda repressor-like DNA-binding domains"/>
    <property type="match status" value="1"/>
</dbReference>
<dbReference type="PROSITE" id="PS50943">
    <property type="entry name" value="HTH_CROC1"/>
    <property type="match status" value="1"/>
</dbReference>
<evidence type="ECO:0000313" key="3">
    <source>
        <dbReference type="Proteomes" id="UP001596074"/>
    </source>
</evidence>
<reference evidence="3" key="1">
    <citation type="journal article" date="2019" name="Int. J. Syst. Evol. Microbiol.">
        <title>The Global Catalogue of Microorganisms (GCM) 10K type strain sequencing project: providing services to taxonomists for standard genome sequencing and annotation.</title>
        <authorList>
            <consortium name="The Broad Institute Genomics Platform"/>
            <consortium name="The Broad Institute Genome Sequencing Center for Infectious Disease"/>
            <person name="Wu L."/>
            <person name="Ma J."/>
        </authorList>
    </citation>
    <scope>NUCLEOTIDE SEQUENCE [LARGE SCALE GENOMIC DNA]</scope>
    <source>
        <strain evidence="3">KCTC 42087</strain>
    </source>
</reference>
<evidence type="ECO:0000259" key="1">
    <source>
        <dbReference type="PROSITE" id="PS50943"/>
    </source>
</evidence>
<comment type="caution">
    <text evidence="2">The sequence shown here is derived from an EMBL/GenBank/DDBJ whole genome shotgun (WGS) entry which is preliminary data.</text>
</comment>
<dbReference type="Pfam" id="PF19054">
    <property type="entry name" value="DUF5753"/>
    <property type="match status" value="1"/>
</dbReference>
<dbReference type="InterPro" id="IPR001387">
    <property type="entry name" value="Cro/C1-type_HTH"/>
</dbReference>
<accession>A0ABW1A622</accession>
<protein>
    <submittedName>
        <fullName evidence="2">Scr1 family TA system antitoxin-like transcriptional regulator</fullName>
    </submittedName>
</protein>
<dbReference type="EMBL" id="JBHSON010000060">
    <property type="protein sequence ID" value="MFC5750919.1"/>
    <property type="molecule type" value="Genomic_DNA"/>
</dbReference>